<name>A0A5N6VZ85_9EURO</name>
<feature type="region of interest" description="Disordered" evidence="1">
    <location>
        <begin position="375"/>
        <end position="406"/>
    </location>
</feature>
<proteinExistence type="predicted"/>
<keyword evidence="4" id="KW-1185">Reference proteome</keyword>
<feature type="compositionally biased region" description="Basic and acidic residues" evidence="1">
    <location>
        <begin position="180"/>
        <end position="198"/>
    </location>
</feature>
<evidence type="ECO:0000256" key="1">
    <source>
        <dbReference type="SAM" id="MobiDB-lite"/>
    </source>
</evidence>
<dbReference type="InterPro" id="IPR031348">
    <property type="entry name" value="PigL_N"/>
</dbReference>
<accession>A0A5N6VZ85</accession>
<evidence type="ECO:0000313" key="3">
    <source>
        <dbReference type="EMBL" id="KAE8312440.1"/>
    </source>
</evidence>
<feature type="compositionally biased region" description="Basic and acidic residues" evidence="1">
    <location>
        <begin position="376"/>
        <end position="399"/>
    </location>
</feature>
<feature type="domain" description="Azaphilone pigments biosynthesis cluster protein L N-terminal" evidence="2">
    <location>
        <begin position="3"/>
        <end position="208"/>
    </location>
</feature>
<protein>
    <recommendedName>
        <fullName evidence="2">Azaphilone pigments biosynthesis cluster protein L N-terminal domain-containing protein</fullName>
    </recommendedName>
</protein>
<organism evidence="3 4">
    <name type="scientific">Aspergillus transmontanensis</name>
    <dbReference type="NCBI Taxonomy" id="1034304"/>
    <lineage>
        <taxon>Eukaryota</taxon>
        <taxon>Fungi</taxon>
        <taxon>Dikarya</taxon>
        <taxon>Ascomycota</taxon>
        <taxon>Pezizomycotina</taxon>
        <taxon>Eurotiomycetes</taxon>
        <taxon>Eurotiomycetidae</taxon>
        <taxon>Eurotiales</taxon>
        <taxon>Aspergillaceae</taxon>
        <taxon>Aspergillus</taxon>
        <taxon>Aspergillus subgen. Circumdati</taxon>
    </lineage>
</organism>
<dbReference type="Proteomes" id="UP000325433">
    <property type="component" value="Unassembled WGS sequence"/>
</dbReference>
<dbReference type="AlphaFoldDB" id="A0A5N6VZ85"/>
<dbReference type="EMBL" id="ML738333">
    <property type="protein sequence ID" value="KAE8312440.1"/>
    <property type="molecule type" value="Genomic_DNA"/>
</dbReference>
<evidence type="ECO:0000259" key="2">
    <source>
        <dbReference type="Pfam" id="PF17111"/>
    </source>
</evidence>
<reference evidence="4" key="1">
    <citation type="submission" date="2019-04" db="EMBL/GenBank/DDBJ databases">
        <title>Friends and foes A comparative genomics studyof 23 Aspergillus species from section Flavi.</title>
        <authorList>
            <consortium name="DOE Joint Genome Institute"/>
            <person name="Kjaerbolling I."/>
            <person name="Vesth T."/>
            <person name="Frisvad J.C."/>
            <person name="Nybo J.L."/>
            <person name="Theobald S."/>
            <person name="Kildgaard S."/>
            <person name="Isbrandt T."/>
            <person name="Kuo A."/>
            <person name="Sato A."/>
            <person name="Lyhne E.K."/>
            <person name="Kogle M.E."/>
            <person name="Wiebenga A."/>
            <person name="Kun R.S."/>
            <person name="Lubbers R.J."/>
            <person name="Makela M.R."/>
            <person name="Barry K."/>
            <person name="Chovatia M."/>
            <person name="Clum A."/>
            <person name="Daum C."/>
            <person name="Haridas S."/>
            <person name="He G."/>
            <person name="LaButti K."/>
            <person name="Lipzen A."/>
            <person name="Mondo S."/>
            <person name="Riley R."/>
            <person name="Salamov A."/>
            <person name="Simmons B.A."/>
            <person name="Magnuson J.K."/>
            <person name="Henrissat B."/>
            <person name="Mortensen U.H."/>
            <person name="Larsen T.O."/>
            <person name="Devries R.P."/>
            <person name="Grigoriev I.V."/>
            <person name="Machida M."/>
            <person name="Baker S.E."/>
            <person name="Andersen M.R."/>
        </authorList>
    </citation>
    <scope>NUCLEOTIDE SEQUENCE [LARGE SCALE GENOMIC DNA]</scope>
    <source>
        <strain evidence="4">CBS 130015</strain>
    </source>
</reference>
<dbReference type="Pfam" id="PF17111">
    <property type="entry name" value="PigL_N"/>
    <property type="match status" value="1"/>
</dbReference>
<feature type="region of interest" description="Disordered" evidence="1">
    <location>
        <begin position="179"/>
        <end position="198"/>
    </location>
</feature>
<evidence type="ECO:0000313" key="4">
    <source>
        <dbReference type="Proteomes" id="UP000325433"/>
    </source>
</evidence>
<sequence>MTEPLSAASDLNTLAGFAFQASKSLYHTIESFKSVKRSIREFRSDLESLTNVLEHLQGVAVQNEAEFAALKLPLLRCGKVCNEFEASLNKCVTHSDGEKRSFRDWAQFQYRGESIADLRTTLAGYKAIIHIALVAATFRQAAVTAGFLDEYKQLVEETKSDLCSHLAKIDEKLQSLNRRAATDDRDGSDIKDTTEEKESTEQCLRICQQVSEFIERSYGRVVRNEYGNAHMPSRPETRDPFPRNAEIATKAMLSDFRSRLSENSTTLNVRLTDLDQKLRASGGQKSEGTGGKNIDLEHLREERDSIGECLDIHKDASSLAERARTNIFEDVSSAAHSHQLVVSTIGDLISAKRIVTGVRSVQWLGQMSDDTLQKLSGDHRQRTEDGEVEEQKGKDDSQDRYATGYNLHFGKSGGKATSYNGSC</sequence>
<gene>
    <name evidence="3" type="ORF">BDV41DRAFT_300693</name>
</gene>